<accession>A0ABD3QIZ2</accession>
<keyword evidence="1" id="KW-0812">Transmembrane</keyword>
<keyword evidence="1" id="KW-0472">Membrane</keyword>
<organism evidence="2 3">
    <name type="scientific">Stephanodiscus triporus</name>
    <dbReference type="NCBI Taxonomy" id="2934178"/>
    <lineage>
        <taxon>Eukaryota</taxon>
        <taxon>Sar</taxon>
        <taxon>Stramenopiles</taxon>
        <taxon>Ochrophyta</taxon>
        <taxon>Bacillariophyta</taxon>
        <taxon>Coscinodiscophyceae</taxon>
        <taxon>Thalassiosirophycidae</taxon>
        <taxon>Stephanodiscales</taxon>
        <taxon>Stephanodiscaceae</taxon>
        <taxon>Stephanodiscus</taxon>
    </lineage>
</organism>
<proteinExistence type="predicted"/>
<dbReference type="AlphaFoldDB" id="A0ABD3QIZ2"/>
<evidence type="ECO:0008006" key="4">
    <source>
        <dbReference type="Google" id="ProtNLM"/>
    </source>
</evidence>
<evidence type="ECO:0000313" key="3">
    <source>
        <dbReference type="Proteomes" id="UP001530315"/>
    </source>
</evidence>
<dbReference type="EMBL" id="JALLAZ020000235">
    <property type="protein sequence ID" value="KAL3799888.1"/>
    <property type="molecule type" value="Genomic_DNA"/>
</dbReference>
<evidence type="ECO:0000313" key="2">
    <source>
        <dbReference type="EMBL" id="KAL3799888.1"/>
    </source>
</evidence>
<protein>
    <recommendedName>
        <fullName evidence="4">H(+)-exporting diphosphatase</fullName>
    </recommendedName>
</protein>
<keyword evidence="3" id="KW-1185">Reference proteome</keyword>
<feature type="transmembrane region" description="Helical" evidence="1">
    <location>
        <begin position="47"/>
        <end position="72"/>
    </location>
</feature>
<gene>
    <name evidence="2" type="ORF">ACHAW5_004400</name>
</gene>
<reference evidence="2 3" key="1">
    <citation type="submission" date="2024-10" db="EMBL/GenBank/DDBJ databases">
        <title>Updated reference genomes for cyclostephanoid diatoms.</title>
        <authorList>
            <person name="Roberts W.R."/>
            <person name="Alverson A.J."/>
        </authorList>
    </citation>
    <scope>NUCLEOTIDE SEQUENCE [LARGE SCALE GENOMIC DNA]</scope>
    <source>
        <strain evidence="2 3">AJA276-08</strain>
    </source>
</reference>
<keyword evidence="1" id="KW-1133">Transmembrane helix</keyword>
<dbReference type="Proteomes" id="UP001530315">
    <property type="component" value="Unassembled WGS sequence"/>
</dbReference>
<evidence type="ECO:0000256" key="1">
    <source>
        <dbReference type="SAM" id="Phobius"/>
    </source>
</evidence>
<name>A0ABD3QIZ2_9STRA</name>
<comment type="caution">
    <text evidence="2">The sequence shown here is derived from an EMBL/GenBank/DDBJ whole genome shotgun (WGS) entry which is preliminary data.</text>
</comment>
<sequence length="125" mass="13152">MAVKDNYSFEPVGAVDPDTSMPVLAEAIPEQQGTAGEDDKEHHPSDAAIMVGMGLVGWVIGGPFLAIITALGGKYAADKQNKIGESCVAVGRIAEAAGKKAKEERLFDKLKTALHSMFSKKDGHA</sequence>